<keyword evidence="3" id="KW-0813">Transport</keyword>
<evidence type="ECO:0000313" key="13">
    <source>
        <dbReference type="EMBL" id="OQS06208.1"/>
    </source>
</evidence>
<keyword evidence="8 11" id="KW-1133">Transmembrane helix</keyword>
<evidence type="ECO:0000256" key="7">
    <source>
        <dbReference type="ARBA" id="ARBA00022982"/>
    </source>
</evidence>
<feature type="transmembrane region" description="Helical" evidence="11">
    <location>
        <begin position="137"/>
        <end position="158"/>
    </location>
</feature>
<feature type="transmembrane region" description="Helical" evidence="11">
    <location>
        <begin position="30"/>
        <end position="51"/>
    </location>
</feature>
<keyword evidence="10 11" id="KW-0472">Membrane</keyword>
<dbReference type="GO" id="GO:0140575">
    <property type="term" value="F:transmembrane monodehydroascorbate reductase activity"/>
    <property type="evidence" value="ECO:0007669"/>
    <property type="project" value="InterPro"/>
</dbReference>
<name>A0A1W0A7L3_9STRA</name>
<dbReference type="PANTHER" id="PTHR15422:SF45">
    <property type="entry name" value="CYTOCHROME B561 DOMAIN-CONTAINING PROTEIN"/>
    <property type="match status" value="1"/>
</dbReference>
<dbReference type="Gene3D" id="1.20.120.1770">
    <property type="match status" value="1"/>
</dbReference>
<feature type="transmembrane region" description="Helical" evidence="11">
    <location>
        <begin position="72"/>
        <end position="92"/>
    </location>
</feature>
<evidence type="ECO:0000256" key="5">
    <source>
        <dbReference type="ARBA" id="ARBA00022692"/>
    </source>
</evidence>
<organism evidence="13 14">
    <name type="scientific">Thraustotheca clavata</name>
    <dbReference type="NCBI Taxonomy" id="74557"/>
    <lineage>
        <taxon>Eukaryota</taxon>
        <taxon>Sar</taxon>
        <taxon>Stramenopiles</taxon>
        <taxon>Oomycota</taxon>
        <taxon>Saprolegniomycetes</taxon>
        <taxon>Saprolegniales</taxon>
        <taxon>Achlyaceae</taxon>
        <taxon>Thraustotheca</taxon>
    </lineage>
</organism>
<comment type="subcellular location">
    <subcellularLocation>
        <location evidence="2">Membrane</location>
        <topology evidence="2">Multi-pass membrane protein</topology>
    </subcellularLocation>
</comment>
<feature type="domain" description="Cytochrome b561" evidence="12">
    <location>
        <begin position="1"/>
        <end position="197"/>
    </location>
</feature>
<reference evidence="13 14" key="1">
    <citation type="journal article" date="2014" name="Genome Biol. Evol.">
        <title>The secreted proteins of Achlya hypogyna and Thraustotheca clavata identify the ancestral oomycete secretome and reveal gene acquisitions by horizontal gene transfer.</title>
        <authorList>
            <person name="Misner I."/>
            <person name="Blouin N."/>
            <person name="Leonard G."/>
            <person name="Richards T.A."/>
            <person name="Lane C.E."/>
        </authorList>
    </citation>
    <scope>NUCLEOTIDE SEQUENCE [LARGE SCALE GENOMIC DNA]</scope>
    <source>
        <strain evidence="13 14">ATCC 34112</strain>
    </source>
</reference>
<comment type="cofactor">
    <cofactor evidence="1">
        <name>heme b</name>
        <dbReference type="ChEBI" id="CHEBI:60344"/>
    </cofactor>
</comment>
<keyword evidence="4" id="KW-0349">Heme</keyword>
<dbReference type="Pfam" id="PF03188">
    <property type="entry name" value="Cytochrom_B561"/>
    <property type="match status" value="1"/>
</dbReference>
<dbReference type="OrthoDB" id="432881at2759"/>
<keyword evidence="9" id="KW-0408">Iron</keyword>
<dbReference type="EMBL" id="JNBS01000366">
    <property type="protein sequence ID" value="OQS06208.1"/>
    <property type="molecule type" value="Genomic_DNA"/>
</dbReference>
<evidence type="ECO:0000256" key="8">
    <source>
        <dbReference type="ARBA" id="ARBA00022989"/>
    </source>
</evidence>
<evidence type="ECO:0000256" key="10">
    <source>
        <dbReference type="ARBA" id="ARBA00023136"/>
    </source>
</evidence>
<proteinExistence type="predicted"/>
<keyword evidence="6" id="KW-0479">Metal-binding</keyword>
<evidence type="ECO:0000256" key="6">
    <source>
        <dbReference type="ARBA" id="ARBA00022723"/>
    </source>
</evidence>
<evidence type="ECO:0000256" key="3">
    <source>
        <dbReference type="ARBA" id="ARBA00022448"/>
    </source>
</evidence>
<evidence type="ECO:0000256" key="11">
    <source>
        <dbReference type="SAM" id="Phobius"/>
    </source>
</evidence>
<evidence type="ECO:0000259" key="12">
    <source>
        <dbReference type="PROSITE" id="PS50939"/>
    </source>
</evidence>
<dbReference type="InterPro" id="IPR006593">
    <property type="entry name" value="Cyt_b561/ferric_Rdtase_TM"/>
</dbReference>
<dbReference type="PANTHER" id="PTHR15422">
    <property type="entry name" value="OS05G0565100 PROTEIN"/>
    <property type="match status" value="1"/>
</dbReference>
<keyword evidence="14" id="KW-1185">Reference proteome</keyword>
<keyword evidence="7" id="KW-0249">Electron transport</keyword>
<comment type="caution">
    <text evidence="13">The sequence shown here is derived from an EMBL/GenBank/DDBJ whole genome shotgun (WGS) entry which is preliminary data.</text>
</comment>
<sequence>MFKVTAFGAGVGVTIWIGYLALVANPVVLFSWHPVCFCLAYLVATPSAILAMSDRRRESNFNKRTALLDWHVYMQSLTIVLMSIGFGVIYYNKDLHNRPHFQTTHSYVGVAAFICYFINYLGGMLKRDSKNPKDAAHRYFGALSFLLSGTGIVLGFYSGGWGKTNLGPSGQLGASVLVVIAHIATVAYMFSPKKPSKEE</sequence>
<feature type="transmembrane region" description="Helical" evidence="11">
    <location>
        <begin position="170"/>
        <end position="190"/>
    </location>
</feature>
<protein>
    <recommendedName>
        <fullName evidence="12">Cytochrome b561 domain-containing protein</fullName>
    </recommendedName>
</protein>
<dbReference type="Proteomes" id="UP000243217">
    <property type="component" value="Unassembled WGS sequence"/>
</dbReference>
<dbReference type="PROSITE" id="PS50939">
    <property type="entry name" value="CYTOCHROME_B561"/>
    <property type="match status" value="1"/>
</dbReference>
<feature type="transmembrane region" description="Helical" evidence="11">
    <location>
        <begin position="104"/>
        <end position="125"/>
    </location>
</feature>
<dbReference type="GO" id="GO:0046872">
    <property type="term" value="F:metal ion binding"/>
    <property type="evidence" value="ECO:0007669"/>
    <property type="project" value="UniProtKB-KW"/>
</dbReference>
<accession>A0A1W0A7L3</accession>
<evidence type="ECO:0000256" key="2">
    <source>
        <dbReference type="ARBA" id="ARBA00004141"/>
    </source>
</evidence>
<evidence type="ECO:0000256" key="4">
    <source>
        <dbReference type="ARBA" id="ARBA00022617"/>
    </source>
</evidence>
<feature type="transmembrane region" description="Helical" evidence="11">
    <location>
        <begin position="7"/>
        <end position="24"/>
    </location>
</feature>
<gene>
    <name evidence="13" type="ORF">THRCLA_01741</name>
</gene>
<evidence type="ECO:0000256" key="9">
    <source>
        <dbReference type="ARBA" id="ARBA00023004"/>
    </source>
</evidence>
<dbReference type="InterPro" id="IPR045150">
    <property type="entry name" value="CYB561D1/2"/>
</dbReference>
<evidence type="ECO:0000313" key="14">
    <source>
        <dbReference type="Proteomes" id="UP000243217"/>
    </source>
</evidence>
<dbReference type="GO" id="GO:0016020">
    <property type="term" value="C:membrane"/>
    <property type="evidence" value="ECO:0007669"/>
    <property type="project" value="UniProtKB-SubCell"/>
</dbReference>
<keyword evidence="5 11" id="KW-0812">Transmembrane</keyword>
<dbReference type="AlphaFoldDB" id="A0A1W0A7L3"/>
<evidence type="ECO:0000256" key="1">
    <source>
        <dbReference type="ARBA" id="ARBA00001970"/>
    </source>
</evidence>
<dbReference type="SMART" id="SM00665">
    <property type="entry name" value="B561"/>
    <property type="match status" value="1"/>
</dbReference>